<sequence length="113" mass="12229">MFPGNINPKKMKQMMKQMGMEMAQIEDVERVVISTPKGDYIFDDAEVVAMTMQGITTYQLTGTPRFEAAAPDIPAEDVTLVASQTGATEDDARAALEETGGDIAAAIMKLAER</sequence>
<dbReference type="InterPro" id="IPR009060">
    <property type="entry name" value="UBA-like_sf"/>
</dbReference>
<reference evidence="5" key="1">
    <citation type="journal article" date="2015" name="Proc. Natl. Acad. Sci. U.S.A.">
        <title>Networks of energetic and metabolic interactions define dynamics in microbial communities.</title>
        <authorList>
            <person name="Embree M."/>
            <person name="Liu J.K."/>
            <person name="Al-Bassam M.M."/>
            <person name="Zengler K."/>
        </authorList>
    </citation>
    <scope>NUCLEOTIDE SEQUENCE</scope>
</reference>
<accession>A0A0W8FF65</accession>
<evidence type="ECO:0000259" key="4">
    <source>
        <dbReference type="PROSITE" id="PS51151"/>
    </source>
</evidence>
<evidence type="ECO:0000256" key="2">
    <source>
        <dbReference type="ARBA" id="ARBA00022884"/>
    </source>
</evidence>
<dbReference type="InterPro" id="IPR038187">
    <property type="entry name" value="NAC_A/B_dom_sf"/>
</dbReference>
<name>A0A0W8FF65_9ZZZZ</name>
<comment type="caution">
    <text evidence="5">The sequence shown here is derived from an EMBL/GenBank/DDBJ whole genome shotgun (WGS) entry which is preliminary data.</text>
</comment>
<dbReference type="InterPro" id="IPR005231">
    <property type="entry name" value="NAC_arc"/>
</dbReference>
<dbReference type="Gene3D" id="2.20.70.30">
    <property type="entry name" value="Nascent polypeptide-associated complex domain"/>
    <property type="match status" value="1"/>
</dbReference>
<dbReference type="SMART" id="SM01407">
    <property type="entry name" value="NAC"/>
    <property type="match status" value="1"/>
</dbReference>
<dbReference type="SUPFAM" id="SSF46934">
    <property type="entry name" value="UBA-like"/>
    <property type="match status" value="1"/>
</dbReference>
<dbReference type="InterPro" id="IPR044034">
    <property type="entry name" value="NAC-like_UBA"/>
</dbReference>
<dbReference type="GO" id="GO:0015031">
    <property type="term" value="P:protein transport"/>
    <property type="evidence" value="ECO:0007669"/>
    <property type="project" value="UniProtKB-KW"/>
</dbReference>
<evidence type="ECO:0000313" key="5">
    <source>
        <dbReference type="EMBL" id="KUG19531.1"/>
    </source>
</evidence>
<gene>
    <name evidence="5" type="ORF">ASZ90_010745</name>
</gene>
<dbReference type="HAMAP" id="MF_00814">
    <property type="entry name" value="NAC_arch"/>
    <property type="match status" value="1"/>
</dbReference>
<dbReference type="AlphaFoldDB" id="A0A0W8FF65"/>
<dbReference type="NCBIfam" id="TIGR00264">
    <property type="entry name" value="archaeal-type nascent polypeptide-associated complex protein"/>
    <property type="match status" value="1"/>
</dbReference>
<feature type="domain" description="NAC-A/B" evidence="4">
    <location>
        <begin position="5"/>
        <end position="73"/>
    </location>
</feature>
<keyword evidence="1" id="KW-0813">Transport</keyword>
<dbReference type="PROSITE" id="PS51151">
    <property type="entry name" value="NAC_AB"/>
    <property type="match status" value="1"/>
</dbReference>
<proteinExistence type="inferred from homology"/>
<dbReference type="GO" id="GO:0003723">
    <property type="term" value="F:RNA binding"/>
    <property type="evidence" value="ECO:0007669"/>
    <property type="project" value="UniProtKB-KW"/>
</dbReference>
<dbReference type="Pfam" id="PF01849">
    <property type="entry name" value="NAC"/>
    <property type="match status" value="1"/>
</dbReference>
<dbReference type="Gene3D" id="1.10.8.10">
    <property type="entry name" value="DNA helicase RuvA subunit, C-terminal domain"/>
    <property type="match status" value="1"/>
</dbReference>
<dbReference type="EMBL" id="LNQE01001278">
    <property type="protein sequence ID" value="KUG19531.1"/>
    <property type="molecule type" value="Genomic_DNA"/>
</dbReference>
<organism evidence="5">
    <name type="scientific">hydrocarbon metagenome</name>
    <dbReference type="NCBI Taxonomy" id="938273"/>
    <lineage>
        <taxon>unclassified sequences</taxon>
        <taxon>metagenomes</taxon>
        <taxon>ecological metagenomes</taxon>
    </lineage>
</organism>
<dbReference type="Pfam" id="PF19026">
    <property type="entry name" value="UBA_HYPK"/>
    <property type="match status" value="1"/>
</dbReference>
<dbReference type="CDD" id="cd14359">
    <property type="entry name" value="UBA_AeNAC"/>
    <property type="match status" value="1"/>
</dbReference>
<keyword evidence="2" id="KW-0694">RNA-binding</keyword>
<keyword evidence="3" id="KW-0653">Protein transport</keyword>
<evidence type="ECO:0000256" key="1">
    <source>
        <dbReference type="ARBA" id="ARBA00022448"/>
    </source>
</evidence>
<protein>
    <submittedName>
        <fullName evidence="5">Nascent polypeptide-associated complex protein</fullName>
    </submittedName>
</protein>
<evidence type="ECO:0000256" key="3">
    <source>
        <dbReference type="ARBA" id="ARBA00022927"/>
    </source>
</evidence>
<dbReference type="InterPro" id="IPR002715">
    <property type="entry name" value="Nas_poly-pep-assoc_cplx_dom"/>
</dbReference>